<reference evidence="1" key="1">
    <citation type="journal article" date="2023" name="G3 (Bethesda)">
        <title>Whole genome assembly and annotation of the endangered Caribbean coral Acropora cervicornis.</title>
        <authorList>
            <person name="Selwyn J.D."/>
            <person name="Vollmer S.V."/>
        </authorList>
    </citation>
    <scope>NUCLEOTIDE SEQUENCE</scope>
    <source>
        <strain evidence="1">K2</strain>
    </source>
</reference>
<organism evidence="1 2">
    <name type="scientific">Acropora cervicornis</name>
    <name type="common">Staghorn coral</name>
    <dbReference type="NCBI Taxonomy" id="6130"/>
    <lineage>
        <taxon>Eukaryota</taxon>
        <taxon>Metazoa</taxon>
        <taxon>Cnidaria</taxon>
        <taxon>Anthozoa</taxon>
        <taxon>Hexacorallia</taxon>
        <taxon>Scleractinia</taxon>
        <taxon>Astrocoeniina</taxon>
        <taxon>Acroporidae</taxon>
        <taxon>Acropora</taxon>
    </lineage>
</organism>
<dbReference type="EMBL" id="JARQWQ010000002">
    <property type="protein sequence ID" value="KAK2573564.1"/>
    <property type="molecule type" value="Genomic_DNA"/>
</dbReference>
<name>A0AAD9R5U1_ACRCE</name>
<comment type="caution">
    <text evidence="1">The sequence shown here is derived from an EMBL/GenBank/DDBJ whole genome shotgun (WGS) entry which is preliminary data.</text>
</comment>
<dbReference type="AlphaFoldDB" id="A0AAD9R5U1"/>
<accession>A0AAD9R5U1</accession>
<proteinExistence type="predicted"/>
<protein>
    <submittedName>
        <fullName evidence="1">Uncharacterized protein</fullName>
    </submittedName>
</protein>
<dbReference type="Proteomes" id="UP001249851">
    <property type="component" value="Unassembled WGS sequence"/>
</dbReference>
<keyword evidence="2" id="KW-1185">Reference proteome</keyword>
<reference evidence="1" key="2">
    <citation type="journal article" date="2023" name="Science">
        <title>Genomic signatures of disease resistance in endangered staghorn corals.</title>
        <authorList>
            <person name="Vollmer S.V."/>
            <person name="Selwyn J.D."/>
            <person name="Despard B.A."/>
            <person name="Roesel C.L."/>
        </authorList>
    </citation>
    <scope>NUCLEOTIDE SEQUENCE</scope>
    <source>
        <strain evidence="1">K2</strain>
    </source>
</reference>
<sequence length="67" mass="7751">MNTCFIFREGKLYSKCKIIDKVKHKVKTLHYNGIPTMFSQTSSFQYSTICALRNTSKAPSDDRRVSE</sequence>
<gene>
    <name evidence="1" type="ORF">P5673_001233</name>
</gene>
<evidence type="ECO:0000313" key="2">
    <source>
        <dbReference type="Proteomes" id="UP001249851"/>
    </source>
</evidence>
<evidence type="ECO:0000313" key="1">
    <source>
        <dbReference type="EMBL" id="KAK2573564.1"/>
    </source>
</evidence>